<dbReference type="SMART" id="SM00248">
    <property type="entry name" value="ANK"/>
    <property type="match status" value="5"/>
</dbReference>
<dbReference type="SUPFAM" id="SSF81383">
    <property type="entry name" value="F-box domain"/>
    <property type="match status" value="1"/>
</dbReference>
<evidence type="ECO:0008006" key="7">
    <source>
        <dbReference type="Google" id="ProtNLM"/>
    </source>
</evidence>
<accession>A0ABR1R7I3</accession>
<keyword evidence="1" id="KW-0677">Repeat</keyword>
<dbReference type="Pfam" id="PF00023">
    <property type="entry name" value="Ank"/>
    <property type="match status" value="2"/>
</dbReference>
<dbReference type="InterPro" id="IPR036047">
    <property type="entry name" value="F-box-like_dom_sf"/>
</dbReference>
<sequence length="473" mass="52110">MPSGNSTGGGATAETQDGASSQAYHPLTNTSRCPLGDLPVEIVALIALHCHSARDLAAFAQTSKWLNNIVGPILLETICVDGDRSVIFWAAENGHTSLLRKLEDTNERFHAAGRNSGWPIARFIDWDAFGRHPGGSMQRPFQQWDYTKRLSPWQIMISAPHDDELWHFEPLPAFCVPLHLAVLNGHLDTVRFLHERGADIEAVSNRIGLSGLTGITYDEVMPGDTSEFPLIGFEIAVTPLVLATYVGNYDIARWLLQHGASAQLRTFQLNYLLGATLLHLMSKFKERKDTPRFMETLVREGYVSVDAPDCFGHTPLARVAKMGGGHSLLDTLLALGADVNYVIQTPRPGYTKSLLQNCAWELLAPERVGGLHMTGYPNIAPRLRGARRLIESGADPEIRGWQLSMMRNCQILADGRFCLVGDMVCRCDIGSHKMRPDELKALHDFMAFLEAKFPGLSADLDGFGGPIWAEGVS</sequence>
<evidence type="ECO:0000256" key="3">
    <source>
        <dbReference type="PROSITE-ProRule" id="PRU00023"/>
    </source>
</evidence>
<dbReference type="CDD" id="cd09917">
    <property type="entry name" value="F-box_SF"/>
    <property type="match status" value="1"/>
</dbReference>
<protein>
    <recommendedName>
        <fullName evidence="7">F-box domain-containing protein</fullName>
    </recommendedName>
</protein>
<evidence type="ECO:0000256" key="2">
    <source>
        <dbReference type="ARBA" id="ARBA00023043"/>
    </source>
</evidence>
<evidence type="ECO:0000313" key="5">
    <source>
        <dbReference type="EMBL" id="KAK8001623.1"/>
    </source>
</evidence>
<evidence type="ECO:0000256" key="1">
    <source>
        <dbReference type="ARBA" id="ARBA00022737"/>
    </source>
</evidence>
<dbReference type="PANTHER" id="PTHR24198">
    <property type="entry name" value="ANKYRIN REPEAT AND PROTEIN KINASE DOMAIN-CONTAINING PROTEIN"/>
    <property type="match status" value="1"/>
</dbReference>
<dbReference type="PROSITE" id="PS50088">
    <property type="entry name" value="ANK_REPEAT"/>
    <property type="match status" value="2"/>
</dbReference>
<gene>
    <name evidence="5" type="ORF">PG991_013845</name>
</gene>
<feature type="region of interest" description="Disordered" evidence="4">
    <location>
        <begin position="1"/>
        <end position="24"/>
    </location>
</feature>
<feature type="repeat" description="ANK" evidence="3">
    <location>
        <begin position="235"/>
        <end position="267"/>
    </location>
</feature>
<dbReference type="SUPFAM" id="SSF48403">
    <property type="entry name" value="Ankyrin repeat"/>
    <property type="match status" value="1"/>
</dbReference>
<feature type="compositionally biased region" description="Gly residues" evidence="4">
    <location>
        <begin position="1"/>
        <end position="11"/>
    </location>
</feature>
<evidence type="ECO:0000256" key="4">
    <source>
        <dbReference type="SAM" id="MobiDB-lite"/>
    </source>
</evidence>
<dbReference type="InterPro" id="IPR002110">
    <property type="entry name" value="Ankyrin_rpt"/>
</dbReference>
<dbReference type="PROSITE" id="PS50297">
    <property type="entry name" value="ANK_REP_REGION"/>
    <property type="match status" value="1"/>
</dbReference>
<dbReference type="PANTHER" id="PTHR24198:SF165">
    <property type="entry name" value="ANKYRIN REPEAT-CONTAINING PROTEIN-RELATED"/>
    <property type="match status" value="1"/>
</dbReference>
<dbReference type="Gene3D" id="1.25.40.20">
    <property type="entry name" value="Ankyrin repeat-containing domain"/>
    <property type="match status" value="2"/>
</dbReference>
<dbReference type="InterPro" id="IPR036770">
    <property type="entry name" value="Ankyrin_rpt-contain_sf"/>
</dbReference>
<reference evidence="5 6" key="1">
    <citation type="submission" date="2023-01" db="EMBL/GenBank/DDBJ databases">
        <title>Analysis of 21 Apiospora genomes using comparative genomics revels a genus with tremendous synthesis potential of carbohydrate active enzymes and secondary metabolites.</title>
        <authorList>
            <person name="Sorensen T."/>
        </authorList>
    </citation>
    <scope>NUCLEOTIDE SEQUENCE [LARGE SCALE GENOMIC DNA]</scope>
    <source>
        <strain evidence="5 6">CBS 20057</strain>
    </source>
</reference>
<comment type="caution">
    <text evidence="5">The sequence shown here is derived from an EMBL/GenBank/DDBJ whole genome shotgun (WGS) entry which is preliminary data.</text>
</comment>
<proteinExistence type="predicted"/>
<dbReference type="EMBL" id="JAQQWI010000018">
    <property type="protein sequence ID" value="KAK8001623.1"/>
    <property type="molecule type" value="Genomic_DNA"/>
</dbReference>
<evidence type="ECO:0000313" key="6">
    <source>
        <dbReference type="Proteomes" id="UP001396898"/>
    </source>
</evidence>
<keyword evidence="6" id="KW-1185">Reference proteome</keyword>
<dbReference type="Proteomes" id="UP001396898">
    <property type="component" value="Unassembled WGS sequence"/>
</dbReference>
<name>A0ABR1R7I3_9PEZI</name>
<feature type="compositionally biased region" description="Polar residues" evidence="4">
    <location>
        <begin position="13"/>
        <end position="24"/>
    </location>
</feature>
<keyword evidence="2 3" id="KW-0040">ANK repeat</keyword>
<organism evidence="5 6">
    <name type="scientific">Apiospora marii</name>
    <dbReference type="NCBI Taxonomy" id="335849"/>
    <lineage>
        <taxon>Eukaryota</taxon>
        <taxon>Fungi</taxon>
        <taxon>Dikarya</taxon>
        <taxon>Ascomycota</taxon>
        <taxon>Pezizomycotina</taxon>
        <taxon>Sordariomycetes</taxon>
        <taxon>Xylariomycetidae</taxon>
        <taxon>Amphisphaeriales</taxon>
        <taxon>Apiosporaceae</taxon>
        <taxon>Apiospora</taxon>
    </lineage>
</organism>
<feature type="repeat" description="ANK" evidence="3">
    <location>
        <begin position="177"/>
        <end position="205"/>
    </location>
</feature>